<dbReference type="EMBL" id="JACHJP010000008">
    <property type="protein sequence ID" value="MBB4918861.1"/>
    <property type="molecule type" value="Genomic_DNA"/>
</dbReference>
<dbReference type="SUPFAM" id="SSF54593">
    <property type="entry name" value="Glyoxalase/Bleomycin resistance protein/Dihydroxybiphenyl dioxygenase"/>
    <property type="match status" value="1"/>
</dbReference>
<keyword evidence="2" id="KW-0456">Lyase</keyword>
<proteinExistence type="predicted"/>
<dbReference type="GO" id="GO:0016829">
    <property type="term" value="F:lyase activity"/>
    <property type="evidence" value="ECO:0007669"/>
    <property type="project" value="UniProtKB-KW"/>
</dbReference>
<dbReference type="InterPro" id="IPR037523">
    <property type="entry name" value="VOC_core"/>
</dbReference>
<keyword evidence="3" id="KW-1185">Reference proteome</keyword>
<protein>
    <submittedName>
        <fullName evidence="2">Putative enzyme related to lactoylglutathione lyase</fullName>
    </submittedName>
</protein>
<dbReference type="AlphaFoldDB" id="A0A7W7QSC8"/>
<evidence type="ECO:0000259" key="1">
    <source>
        <dbReference type="PROSITE" id="PS51819"/>
    </source>
</evidence>
<organism evidence="2 3">
    <name type="scientific">Streptosporangium saharense</name>
    <dbReference type="NCBI Taxonomy" id="1706840"/>
    <lineage>
        <taxon>Bacteria</taxon>
        <taxon>Bacillati</taxon>
        <taxon>Actinomycetota</taxon>
        <taxon>Actinomycetes</taxon>
        <taxon>Streptosporangiales</taxon>
        <taxon>Streptosporangiaceae</taxon>
        <taxon>Streptosporangium</taxon>
    </lineage>
</organism>
<dbReference type="Pfam" id="PF18029">
    <property type="entry name" value="Glyoxalase_6"/>
    <property type="match status" value="1"/>
</dbReference>
<reference evidence="2 3" key="1">
    <citation type="submission" date="2020-08" db="EMBL/GenBank/DDBJ databases">
        <title>Genomic Encyclopedia of Type Strains, Phase III (KMG-III): the genomes of soil and plant-associated and newly described type strains.</title>
        <authorList>
            <person name="Whitman W."/>
        </authorList>
    </citation>
    <scope>NUCLEOTIDE SEQUENCE [LARGE SCALE GENOMIC DNA]</scope>
    <source>
        <strain evidence="2 3">CECT 8840</strain>
    </source>
</reference>
<name>A0A7W7QSC8_9ACTN</name>
<sequence>MSAQSFAGILLGTADAERLREWYVKVFNPRTEGPALFFGDVALFCDQRDDVAEKNSEAGRHILNFNVENATETAERLNELGVTWLSELSENDHGWIGTLIDPDGNYVQIMQQK</sequence>
<evidence type="ECO:0000313" key="3">
    <source>
        <dbReference type="Proteomes" id="UP000552644"/>
    </source>
</evidence>
<dbReference type="RefSeq" id="WP_184720550.1">
    <property type="nucleotide sequence ID" value="NZ_JACHJP010000008.1"/>
</dbReference>
<evidence type="ECO:0000313" key="2">
    <source>
        <dbReference type="EMBL" id="MBB4918861.1"/>
    </source>
</evidence>
<feature type="domain" description="VOC" evidence="1">
    <location>
        <begin position="5"/>
        <end position="112"/>
    </location>
</feature>
<dbReference type="InterPro" id="IPR041581">
    <property type="entry name" value="Glyoxalase_6"/>
</dbReference>
<comment type="caution">
    <text evidence="2">The sequence shown here is derived from an EMBL/GenBank/DDBJ whole genome shotgun (WGS) entry which is preliminary data.</text>
</comment>
<dbReference type="InterPro" id="IPR029068">
    <property type="entry name" value="Glyas_Bleomycin-R_OHBP_Dase"/>
</dbReference>
<dbReference type="PROSITE" id="PS51819">
    <property type="entry name" value="VOC"/>
    <property type="match status" value="1"/>
</dbReference>
<dbReference type="Proteomes" id="UP000552644">
    <property type="component" value="Unassembled WGS sequence"/>
</dbReference>
<dbReference type="Gene3D" id="3.10.180.10">
    <property type="entry name" value="2,3-Dihydroxybiphenyl 1,2-Dioxygenase, domain 1"/>
    <property type="match status" value="1"/>
</dbReference>
<gene>
    <name evidence="2" type="ORF">FHS44_005997</name>
</gene>
<accession>A0A7W7QSC8</accession>